<feature type="compositionally biased region" description="Polar residues" evidence="16">
    <location>
        <begin position="361"/>
        <end position="371"/>
    </location>
</feature>
<dbReference type="PROSITE" id="PS50939">
    <property type="entry name" value="CYTOCHROME_B561"/>
    <property type="match status" value="1"/>
</dbReference>
<evidence type="ECO:0000256" key="14">
    <source>
        <dbReference type="ARBA" id="ARBA00023306"/>
    </source>
</evidence>
<dbReference type="Proteomes" id="UP000027730">
    <property type="component" value="Unassembled WGS sequence"/>
</dbReference>
<feature type="compositionally biased region" description="Polar residues" evidence="16">
    <location>
        <begin position="757"/>
        <end position="773"/>
    </location>
</feature>
<dbReference type="STRING" id="1043004.A0A074XR77"/>
<evidence type="ECO:0000256" key="13">
    <source>
        <dbReference type="ARBA" id="ARBA00023242"/>
    </source>
</evidence>
<evidence type="ECO:0000256" key="2">
    <source>
        <dbReference type="ARBA" id="ARBA00004370"/>
    </source>
</evidence>
<dbReference type="PANTHER" id="PTHR15459:SF2">
    <property type="entry name" value="CYTOCHROME B561 DOMAIN-CONTAINING PROTEIN"/>
    <property type="match status" value="1"/>
</dbReference>
<keyword evidence="9" id="KW-0995">Kinetochore</keyword>
<feature type="transmembrane region" description="Helical" evidence="17">
    <location>
        <begin position="65"/>
        <end position="90"/>
    </location>
</feature>
<feature type="domain" description="Cytochrome b561" evidence="18">
    <location>
        <begin position="32"/>
        <end position="226"/>
    </location>
</feature>
<dbReference type="AlphaFoldDB" id="A0A074XR77"/>
<evidence type="ECO:0000256" key="6">
    <source>
        <dbReference type="ARBA" id="ARBA00022618"/>
    </source>
</evidence>
<evidence type="ECO:0000256" key="1">
    <source>
        <dbReference type="ARBA" id="ARBA00004123"/>
    </source>
</evidence>
<evidence type="ECO:0000259" key="18">
    <source>
        <dbReference type="PROSITE" id="PS50939"/>
    </source>
</evidence>
<keyword evidence="14" id="KW-0131">Cell cycle</keyword>
<feature type="compositionally biased region" description="Basic and acidic residues" evidence="16">
    <location>
        <begin position="393"/>
        <end position="402"/>
    </location>
</feature>
<evidence type="ECO:0000256" key="15">
    <source>
        <dbReference type="ARBA" id="ARBA00023328"/>
    </source>
</evidence>
<dbReference type="CDD" id="cd08760">
    <property type="entry name" value="Cyt_b561_FRRS1_like"/>
    <property type="match status" value="1"/>
</dbReference>
<evidence type="ECO:0000313" key="20">
    <source>
        <dbReference type="Proteomes" id="UP000027730"/>
    </source>
</evidence>
<evidence type="ECO:0000256" key="9">
    <source>
        <dbReference type="ARBA" id="ARBA00022838"/>
    </source>
</evidence>
<dbReference type="GO" id="GO:0007059">
    <property type="term" value="P:chromosome segregation"/>
    <property type="evidence" value="ECO:0007669"/>
    <property type="project" value="TreeGrafter"/>
</dbReference>
<dbReference type="GeneID" id="25416309"/>
<evidence type="ECO:0000256" key="8">
    <source>
        <dbReference type="ARBA" id="ARBA00022776"/>
    </source>
</evidence>
<dbReference type="InterPro" id="IPR007128">
    <property type="entry name" value="PMF1/Nnf1"/>
</dbReference>
<feature type="compositionally biased region" description="Low complexity" evidence="16">
    <location>
        <begin position="290"/>
        <end position="299"/>
    </location>
</feature>
<accession>A0A074XR77</accession>
<dbReference type="HOGENOM" id="CLU_007077_0_0_1"/>
<protein>
    <recommendedName>
        <fullName evidence="18">Cytochrome b561 domain-containing protein</fullName>
    </recommendedName>
</protein>
<dbReference type="RefSeq" id="XP_013431424.1">
    <property type="nucleotide sequence ID" value="XM_013575970.1"/>
</dbReference>
<evidence type="ECO:0000256" key="3">
    <source>
        <dbReference type="ARBA" id="ARBA00004629"/>
    </source>
</evidence>
<keyword evidence="7 17" id="KW-0812">Transmembrane</keyword>
<keyword evidence="4" id="KW-0813">Transport</keyword>
<dbReference type="InterPro" id="IPR006593">
    <property type="entry name" value="Cyt_b561/ferric_Rdtase_TM"/>
</dbReference>
<dbReference type="GO" id="GO:0016020">
    <property type="term" value="C:membrane"/>
    <property type="evidence" value="ECO:0007669"/>
    <property type="project" value="UniProtKB-SubCell"/>
</dbReference>
<feature type="transmembrane region" description="Helical" evidence="17">
    <location>
        <begin position="102"/>
        <end position="123"/>
    </location>
</feature>
<dbReference type="PANTHER" id="PTHR15459">
    <property type="entry name" value="POLYAMINE-MODULATED FACTOR 1"/>
    <property type="match status" value="1"/>
</dbReference>
<gene>
    <name evidence="19" type="ORF">M436DRAFT_78805</name>
</gene>
<evidence type="ECO:0000256" key="7">
    <source>
        <dbReference type="ARBA" id="ARBA00022692"/>
    </source>
</evidence>
<evidence type="ECO:0000256" key="5">
    <source>
        <dbReference type="ARBA" id="ARBA00022454"/>
    </source>
</evidence>
<evidence type="ECO:0000256" key="4">
    <source>
        <dbReference type="ARBA" id="ARBA00022448"/>
    </source>
</evidence>
<keyword evidence="20" id="KW-1185">Reference proteome</keyword>
<feature type="region of interest" description="Disordered" evidence="16">
    <location>
        <begin position="479"/>
        <end position="541"/>
    </location>
</feature>
<evidence type="ECO:0000256" key="12">
    <source>
        <dbReference type="ARBA" id="ARBA00023136"/>
    </source>
</evidence>
<dbReference type="Gene3D" id="1.20.120.1770">
    <property type="match status" value="1"/>
</dbReference>
<keyword evidence="8" id="KW-0498">Mitosis</keyword>
<dbReference type="GO" id="GO:0005634">
    <property type="term" value="C:nucleus"/>
    <property type="evidence" value="ECO:0007669"/>
    <property type="project" value="UniProtKB-SubCell"/>
</dbReference>
<comment type="subcellular location">
    <subcellularLocation>
        <location evidence="3">Chromosome</location>
        <location evidence="3">Centromere</location>
        <location evidence="3">Kinetochore</location>
    </subcellularLocation>
    <subcellularLocation>
        <location evidence="2">Membrane</location>
    </subcellularLocation>
    <subcellularLocation>
        <location evidence="1">Nucleus</location>
    </subcellularLocation>
</comment>
<evidence type="ECO:0000256" key="16">
    <source>
        <dbReference type="SAM" id="MobiDB-lite"/>
    </source>
</evidence>
<feature type="compositionally biased region" description="Basic and acidic residues" evidence="16">
    <location>
        <begin position="668"/>
        <end position="692"/>
    </location>
</feature>
<feature type="region of interest" description="Disordered" evidence="16">
    <location>
        <begin position="237"/>
        <end position="264"/>
    </location>
</feature>
<reference evidence="19 20" key="1">
    <citation type="journal article" date="2014" name="BMC Genomics">
        <title>Genome sequencing of four Aureobasidium pullulans varieties: biotechnological potential, stress tolerance, and description of new species.</title>
        <authorList>
            <person name="Gostin Ar C."/>
            <person name="Ohm R.A."/>
            <person name="Kogej T."/>
            <person name="Sonjak S."/>
            <person name="Turk M."/>
            <person name="Zajc J."/>
            <person name="Zalar P."/>
            <person name="Grube M."/>
            <person name="Sun H."/>
            <person name="Han J."/>
            <person name="Sharma A."/>
            <person name="Chiniquy J."/>
            <person name="Ngan C.Y."/>
            <person name="Lipzen A."/>
            <person name="Barry K."/>
            <person name="Grigoriev I.V."/>
            <person name="Gunde-Cimerman N."/>
        </authorList>
    </citation>
    <scope>NUCLEOTIDE SEQUENCE [LARGE SCALE GENOMIC DNA]</scope>
    <source>
        <strain evidence="19 20">CBS 147.97</strain>
    </source>
</reference>
<feature type="region of interest" description="Disordered" evidence="16">
    <location>
        <begin position="385"/>
        <end position="450"/>
    </location>
</feature>
<keyword evidence="6" id="KW-0132">Cell division</keyword>
<evidence type="ECO:0000313" key="19">
    <source>
        <dbReference type="EMBL" id="KEQ77081.1"/>
    </source>
</evidence>
<feature type="transmembrane region" description="Helical" evidence="17">
    <location>
        <begin position="175"/>
        <end position="196"/>
    </location>
</feature>
<dbReference type="EMBL" id="KL584703">
    <property type="protein sequence ID" value="KEQ77081.1"/>
    <property type="molecule type" value="Genomic_DNA"/>
</dbReference>
<keyword evidence="12 17" id="KW-0472">Membrane</keyword>
<keyword evidence="13" id="KW-0539">Nucleus</keyword>
<dbReference type="OrthoDB" id="19261at2759"/>
<feature type="region of interest" description="Disordered" evidence="16">
    <location>
        <begin position="668"/>
        <end position="816"/>
    </location>
</feature>
<feature type="transmembrane region" description="Helical" evidence="17">
    <location>
        <begin position="202"/>
        <end position="223"/>
    </location>
</feature>
<keyword evidence="5" id="KW-0158">Chromosome</keyword>
<name>A0A074XR77_9PEZI</name>
<dbReference type="SMART" id="SM00665">
    <property type="entry name" value="B561"/>
    <property type="match status" value="1"/>
</dbReference>
<feature type="compositionally biased region" description="Low complexity" evidence="16">
    <location>
        <begin position="804"/>
        <end position="816"/>
    </location>
</feature>
<dbReference type="Pfam" id="PF03188">
    <property type="entry name" value="Cytochrom_B561"/>
    <property type="match status" value="1"/>
</dbReference>
<feature type="region of interest" description="Disordered" evidence="16">
    <location>
        <begin position="289"/>
        <end position="308"/>
    </location>
</feature>
<proteinExistence type="predicted"/>
<evidence type="ECO:0000256" key="11">
    <source>
        <dbReference type="ARBA" id="ARBA00022989"/>
    </source>
</evidence>
<feature type="region of interest" description="Disordered" evidence="16">
    <location>
        <begin position="349"/>
        <end position="371"/>
    </location>
</feature>
<keyword evidence="11 17" id="KW-1133">Transmembrane helix</keyword>
<sequence>MSTDGASPPGSSVYDSSTMFVGDGTWISSKNTFLLPNLQGLNFATMQLNSMSSRFSALPQYHRLIIGHGVVAALVFLLIVPSAIFVARFYYRNPRLALRLHIHLQILTVALITVVLILGWFAVGPERSLSNPHHGIGVALYTLVLVQFFGGALIHRIEKGKSRWKIPLKLMLHQWLGRAIALLGIAQIPLGMTLYGSPKYLFILYAMAVFALIALYFILCYLYQPVADYDDYSSYTSGPTRTEITDDRRSGRTRRTVSTSSNASHHGLRNTAFFGAGLAGLAALRRRSQSRNAQRSQGAKVPSHRSYPSGSYIEEEKIIERRPKNNTWKNRLLGAGAGLGAYQGLKRAFSRKQPQDEESYAGSSYAPTVGGSQAVNRADVIRVQDGEAPLSPEPHRIIRSDRISTAPATASLGQPLRSRTSRDSFSSYDSRSSFEDEQPSRPIKSSEPGIIAGIGSLGLLGYFRRRREQNRIEKDNVRVVDMRQQERQNAERINRANSQRYSDRHRHRRPNVTETEATHDLGFAGSNPELSRHHMPTSNMPPLPASAATLPASNQYSTTQLPSNDGPAGLAPPIMGPAYPTQPGPVSMPEGAVVPDASRLARSNNTSRAHLPAEPIASGLAAVDTSHSHMRPDHHERTDHYNTASQIKVANSPTSVASPPVSVKVKMHNDGRHVTLRRLNEDEAAAEREARRRERRQRRRRAESLSSGVEDENVRYRRAQGTMPSPNAAARPPAVSHSDELNLPPMQGPPPVPVHSTGMSPVNMPSSGMNSAIGSPGPYDTGTGTDLSAFETNRKRRRAERAAQRGANQGARVEFS</sequence>
<keyword evidence="15" id="KW-0137">Centromere</keyword>
<organism evidence="19 20">
    <name type="scientific">Aureobasidium namibiae CBS 147.97</name>
    <dbReference type="NCBI Taxonomy" id="1043004"/>
    <lineage>
        <taxon>Eukaryota</taxon>
        <taxon>Fungi</taxon>
        <taxon>Dikarya</taxon>
        <taxon>Ascomycota</taxon>
        <taxon>Pezizomycotina</taxon>
        <taxon>Dothideomycetes</taxon>
        <taxon>Dothideomycetidae</taxon>
        <taxon>Dothideales</taxon>
        <taxon>Saccotheciaceae</taxon>
        <taxon>Aureobasidium</taxon>
    </lineage>
</organism>
<dbReference type="GO" id="GO:0051301">
    <property type="term" value="P:cell division"/>
    <property type="evidence" value="ECO:0007669"/>
    <property type="project" value="UniProtKB-KW"/>
</dbReference>
<feature type="transmembrane region" description="Helical" evidence="17">
    <location>
        <begin position="135"/>
        <end position="154"/>
    </location>
</feature>
<dbReference type="GO" id="GO:0000444">
    <property type="term" value="C:MIS12/MIND type complex"/>
    <property type="evidence" value="ECO:0007669"/>
    <property type="project" value="InterPro"/>
</dbReference>
<feature type="compositionally biased region" description="Basic and acidic residues" evidence="16">
    <location>
        <begin position="479"/>
        <end position="494"/>
    </location>
</feature>
<evidence type="ECO:0000256" key="10">
    <source>
        <dbReference type="ARBA" id="ARBA00022982"/>
    </source>
</evidence>
<keyword evidence="10" id="KW-0249">Electron transport</keyword>
<evidence type="ECO:0000256" key="17">
    <source>
        <dbReference type="SAM" id="Phobius"/>
    </source>
</evidence>